<dbReference type="AlphaFoldDB" id="A0A645DUI4"/>
<protein>
    <submittedName>
        <fullName evidence="1">Uncharacterized protein</fullName>
    </submittedName>
</protein>
<reference evidence="1" key="1">
    <citation type="submission" date="2019-08" db="EMBL/GenBank/DDBJ databases">
        <authorList>
            <person name="Kucharzyk K."/>
            <person name="Murdoch R.W."/>
            <person name="Higgins S."/>
            <person name="Loffler F."/>
        </authorList>
    </citation>
    <scope>NUCLEOTIDE SEQUENCE</scope>
</reference>
<dbReference type="Pfam" id="PF08757">
    <property type="entry name" value="CotH"/>
    <property type="match status" value="1"/>
</dbReference>
<organism evidence="1">
    <name type="scientific">bioreactor metagenome</name>
    <dbReference type="NCBI Taxonomy" id="1076179"/>
    <lineage>
        <taxon>unclassified sequences</taxon>
        <taxon>metagenomes</taxon>
        <taxon>ecological metagenomes</taxon>
    </lineage>
</organism>
<dbReference type="EMBL" id="VSSQ01039858">
    <property type="protein sequence ID" value="MPM92991.1"/>
    <property type="molecule type" value="Genomic_DNA"/>
</dbReference>
<sequence length="100" mass="11655">MKNDSFRDLFLKRLAYQLENNPTDENVMESYNTLTAEIKDEVARERALWTPNDTFGWENHLKTLRQFMTSGRTDQLKQSIARETGLPLPLVEQYFQGANG</sequence>
<comment type="caution">
    <text evidence="1">The sequence shown here is derived from an EMBL/GenBank/DDBJ whole genome shotgun (WGS) entry which is preliminary data.</text>
</comment>
<gene>
    <name evidence="1" type="ORF">SDC9_140127</name>
</gene>
<proteinExistence type="predicted"/>
<dbReference type="InterPro" id="IPR014867">
    <property type="entry name" value="Spore_coat_CotH_CotH2/3/7"/>
</dbReference>
<evidence type="ECO:0000313" key="1">
    <source>
        <dbReference type="EMBL" id="MPM92991.1"/>
    </source>
</evidence>
<accession>A0A645DUI4</accession>
<name>A0A645DUI4_9ZZZZ</name>